<evidence type="ECO:0000313" key="2">
    <source>
        <dbReference type="EMBL" id="KAF2807048.1"/>
    </source>
</evidence>
<dbReference type="Proteomes" id="UP000504636">
    <property type="component" value="Unplaced"/>
</dbReference>
<organism evidence="2">
    <name type="scientific">Mytilinidion resinicola</name>
    <dbReference type="NCBI Taxonomy" id="574789"/>
    <lineage>
        <taxon>Eukaryota</taxon>
        <taxon>Fungi</taxon>
        <taxon>Dikarya</taxon>
        <taxon>Ascomycota</taxon>
        <taxon>Pezizomycotina</taxon>
        <taxon>Dothideomycetes</taxon>
        <taxon>Pleosporomycetidae</taxon>
        <taxon>Mytilinidiales</taxon>
        <taxon>Mytilinidiaceae</taxon>
        <taxon>Mytilinidion</taxon>
    </lineage>
</organism>
<feature type="transmembrane region" description="Helical" evidence="1">
    <location>
        <begin position="20"/>
        <end position="40"/>
    </location>
</feature>
<dbReference type="GeneID" id="54461524"/>
<reference evidence="4" key="2">
    <citation type="submission" date="2020-04" db="EMBL/GenBank/DDBJ databases">
        <authorList>
            <consortium name="NCBI Genome Project"/>
        </authorList>
    </citation>
    <scope>NUCLEOTIDE SEQUENCE</scope>
    <source>
        <strain evidence="4">CBS 304.34</strain>
    </source>
</reference>
<evidence type="ECO:0000256" key="1">
    <source>
        <dbReference type="SAM" id="Phobius"/>
    </source>
</evidence>
<dbReference type="EMBL" id="MU003706">
    <property type="protein sequence ID" value="KAF2807048.1"/>
    <property type="molecule type" value="Genomic_DNA"/>
</dbReference>
<evidence type="ECO:0000313" key="3">
    <source>
        <dbReference type="Proteomes" id="UP000504636"/>
    </source>
</evidence>
<keyword evidence="1" id="KW-0472">Membrane</keyword>
<keyword evidence="1" id="KW-0812">Transmembrane</keyword>
<keyword evidence="1" id="KW-1133">Transmembrane helix</keyword>
<dbReference type="AlphaFoldDB" id="A0A6A6YEQ2"/>
<accession>A0A6A6YEQ2</accession>
<dbReference type="RefSeq" id="XP_033574012.1">
    <property type="nucleotide sequence ID" value="XM_033720631.1"/>
</dbReference>
<evidence type="ECO:0000313" key="4">
    <source>
        <dbReference type="RefSeq" id="XP_033574012.1"/>
    </source>
</evidence>
<proteinExistence type="predicted"/>
<name>A0A6A6YEQ2_9PEZI</name>
<reference evidence="4" key="3">
    <citation type="submission" date="2025-04" db="UniProtKB">
        <authorList>
            <consortium name="RefSeq"/>
        </authorList>
    </citation>
    <scope>IDENTIFICATION</scope>
    <source>
        <strain evidence="4">CBS 304.34</strain>
    </source>
</reference>
<gene>
    <name evidence="2 4" type="ORF">BDZ99DRAFT_465780</name>
</gene>
<sequence length="74" mass="8103">MPPWASYSSSPHPWAVVHPAFPNINVIVVGICSTVCFSNLPRSLETDVRRAQCLDKLRRFGGVQGQSPSRAGRP</sequence>
<protein>
    <submittedName>
        <fullName evidence="2 4">Uncharacterized protein</fullName>
    </submittedName>
</protein>
<keyword evidence="3" id="KW-1185">Reference proteome</keyword>
<reference evidence="2 4" key="1">
    <citation type="journal article" date="2020" name="Stud. Mycol.">
        <title>101 Dothideomycetes genomes: a test case for predicting lifestyles and emergence of pathogens.</title>
        <authorList>
            <person name="Haridas S."/>
            <person name="Albert R."/>
            <person name="Binder M."/>
            <person name="Bloem J."/>
            <person name="Labutti K."/>
            <person name="Salamov A."/>
            <person name="Andreopoulos B."/>
            <person name="Baker S."/>
            <person name="Barry K."/>
            <person name="Bills G."/>
            <person name="Bluhm B."/>
            <person name="Cannon C."/>
            <person name="Castanera R."/>
            <person name="Culley D."/>
            <person name="Daum C."/>
            <person name="Ezra D."/>
            <person name="Gonzalez J."/>
            <person name="Henrissat B."/>
            <person name="Kuo A."/>
            <person name="Liang C."/>
            <person name="Lipzen A."/>
            <person name="Lutzoni F."/>
            <person name="Magnuson J."/>
            <person name="Mondo S."/>
            <person name="Nolan M."/>
            <person name="Ohm R."/>
            <person name="Pangilinan J."/>
            <person name="Park H.-J."/>
            <person name="Ramirez L."/>
            <person name="Alfaro M."/>
            <person name="Sun H."/>
            <person name="Tritt A."/>
            <person name="Yoshinaga Y."/>
            <person name="Zwiers L.-H."/>
            <person name="Turgeon B."/>
            <person name="Goodwin S."/>
            <person name="Spatafora J."/>
            <person name="Crous P."/>
            <person name="Grigoriev I."/>
        </authorList>
    </citation>
    <scope>NUCLEOTIDE SEQUENCE</scope>
    <source>
        <strain evidence="2 4">CBS 304.34</strain>
    </source>
</reference>